<sequence length="114" mass="12073">MTAPTVDGRWIRWTSPAGDAGVQFDAFATQQPNPTLATWTVWAGPNLDRATWTLTASPYTPSSLLADLSENLAHATGTRQAQAAGRERRTSLGTTPPAIPAVNADAAVSRTRQA</sequence>
<feature type="domain" description="DUF317" evidence="2">
    <location>
        <begin position="14"/>
        <end position="77"/>
    </location>
</feature>
<proteinExistence type="predicted"/>
<organism evidence="3 4">
    <name type="scientific">Streptomyces incanus</name>
    <dbReference type="NCBI Taxonomy" id="887453"/>
    <lineage>
        <taxon>Bacteria</taxon>
        <taxon>Bacillati</taxon>
        <taxon>Actinomycetota</taxon>
        <taxon>Actinomycetes</taxon>
        <taxon>Kitasatosporales</taxon>
        <taxon>Streptomycetaceae</taxon>
        <taxon>Streptomyces</taxon>
    </lineage>
</organism>
<accession>A0ABW0XWK5</accession>
<evidence type="ECO:0000313" key="3">
    <source>
        <dbReference type="EMBL" id="MFC5674078.1"/>
    </source>
</evidence>
<name>A0ABW0XWK5_9ACTN</name>
<evidence type="ECO:0000256" key="1">
    <source>
        <dbReference type="SAM" id="MobiDB-lite"/>
    </source>
</evidence>
<dbReference type="EMBL" id="JBHSPC010000101">
    <property type="protein sequence ID" value="MFC5674078.1"/>
    <property type="molecule type" value="Genomic_DNA"/>
</dbReference>
<feature type="region of interest" description="Disordered" evidence="1">
    <location>
        <begin position="75"/>
        <end position="114"/>
    </location>
</feature>
<keyword evidence="4" id="KW-1185">Reference proteome</keyword>
<dbReference type="Pfam" id="PF03771">
    <property type="entry name" value="SPDY"/>
    <property type="match status" value="1"/>
</dbReference>
<reference evidence="4" key="1">
    <citation type="journal article" date="2019" name="Int. J. Syst. Evol. Microbiol.">
        <title>The Global Catalogue of Microorganisms (GCM) 10K type strain sequencing project: providing services to taxonomists for standard genome sequencing and annotation.</title>
        <authorList>
            <consortium name="The Broad Institute Genomics Platform"/>
            <consortium name="The Broad Institute Genome Sequencing Center for Infectious Disease"/>
            <person name="Wu L."/>
            <person name="Ma J."/>
        </authorList>
    </citation>
    <scope>NUCLEOTIDE SEQUENCE [LARGE SCALE GENOMIC DNA]</scope>
    <source>
        <strain evidence="4">JCM 13852</strain>
    </source>
</reference>
<dbReference type="RefSeq" id="WP_381218365.1">
    <property type="nucleotide sequence ID" value="NZ_JBHSPC010000101.1"/>
</dbReference>
<protein>
    <submittedName>
        <fullName evidence="3">DUF317 domain-containing protein</fullName>
    </submittedName>
</protein>
<evidence type="ECO:0000259" key="2">
    <source>
        <dbReference type="Pfam" id="PF03771"/>
    </source>
</evidence>
<evidence type="ECO:0000313" key="4">
    <source>
        <dbReference type="Proteomes" id="UP001596183"/>
    </source>
</evidence>
<dbReference type="Proteomes" id="UP001596183">
    <property type="component" value="Unassembled WGS sequence"/>
</dbReference>
<comment type="caution">
    <text evidence="3">The sequence shown here is derived from an EMBL/GenBank/DDBJ whole genome shotgun (WGS) entry which is preliminary data.</text>
</comment>
<dbReference type="InterPro" id="IPR005523">
    <property type="entry name" value="DUF317_SPDY"/>
</dbReference>
<gene>
    <name evidence="3" type="ORF">ACFP2V_29575</name>
</gene>